<evidence type="ECO:0000313" key="5">
    <source>
        <dbReference type="EMBL" id="CAH2013229.1"/>
    </source>
</evidence>
<evidence type="ECO:0000256" key="3">
    <source>
        <dbReference type="ARBA" id="ARBA00022833"/>
    </source>
</evidence>
<evidence type="ECO:0000313" key="6">
    <source>
        <dbReference type="Proteomes" id="UP001152888"/>
    </source>
</evidence>
<dbReference type="EMBL" id="CAKOFQ010008296">
    <property type="protein sequence ID" value="CAH2013229.1"/>
    <property type="molecule type" value="Genomic_DNA"/>
</dbReference>
<gene>
    <name evidence="5" type="ORF">ACAOBT_LOCUS33334</name>
</gene>
<keyword evidence="6" id="KW-1185">Reference proteome</keyword>
<name>A0A9P0Q8J7_ACAOB</name>
<dbReference type="AlphaFoldDB" id="A0A9P0Q8J7"/>
<evidence type="ECO:0000259" key="4">
    <source>
        <dbReference type="Pfam" id="PF04500"/>
    </source>
</evidence>
<keyword evidence="2" id="KW-0863">Zinc-finger</keyword>
<dbReference type="Gene3D" id="2.20.25.240">
    <property type="match status" value="1"/>
</dbReference>
<sequence length="123" mass="14132">MKYIYHGFVYYNNNVHGNPPLRYLGCAEHKKNGCRGRATIPVNGTVEQLKVTKPHNHPPDQMAEEKESFLKELKKAVRSDAMEGATLKRVYEGVSEAFPTVAFEIPFKSISSSLHRWRKNPWM</sequence>
<evidence type="ECO:0000256" key="1">
    <source>
        <dbReference type="ARBA" id="ARBA00022723"/>
    </source>
</evidence>
<comment type="caution">
    <text evidence="5">The sequence shown here is derived from an EMBL/GenBank/DDBJ whole genome shotgun (WGS) entry which is preliminary data.</text>
</comment>
<feature type="domain" description="FLYWCH-type" evidence="4">
    <location>
        <begin position="4"/>
        <end position="57"/>
    </location>
</feature>
<dbReference type="Proteomes" id="UP001152888">
    <property type="component" value="Unassembled WGS sequence"/>
</dbReference>
<dbReference type="Pfam" id="PF04500">
    <property type="entry name" value="FLYWCH"/>
    <property type="match status" value="1"/>
</dbReference>
<reference evidence="5" key="1">
    <citation type="submission" date="2022-03" db="EMBL/GenBank/DDBJ databases">
        <authorList>
            <person name="Sayadi A."/>
        </authorList>
    </citation>
    <scope>NUCLEOTIDE SEQUENCE</scope>
</reference>
<proteinExistence type="predicted"/>
<dbReference type="OrthoDB" id="6742320at2759"/>
<keyword evidence="1" id="KW-0479">Metal-binding</keyword>
<protein>
    <recommendedName>
        <fullName evidence="4">FLYWCH-type domain-containing protein</fullName>
    </recommendedName>
</protein>
<keyword evidence="3" id="KW-0862">Zinc</keyword>
<organism evidence="5 6">
    <name type="scientific">Acanthoscelides obtectus</name>
    <name type="common">Bean weevil</name>
    <name type="synonym">Bruchus obtectus</name>
    <dbReference type="NCBI Taxonomy" id="200917"/>
    <lineage>
        <taxon>Eukaryota</taxon>
        <taxon>Metazoa</taxon>
        <taxon>Ecdysozoa</taxon>
        <taxon>Arthropoda</taxon>
        <taxon>Hexapoda</taxon>
        <taxon>Insecta</taxon>
        <taxon>Pterygota</taxon>
        <taxon>Neoptera</taxon>
        <taxon>Endopterygota</taxon>
        <taxon>Coleoptera</taxon>
        <taxon>Polyphaga</taxon>
        <taxon>Cucujiformia</taxon>
        <taxon>Chrysomeloidea</taxon>
        <taxon>Chrysomelidae</taxon>
        <taxon>Bruchinae</taxon>
        <taxon>Bruchini</taxon>
        <taxon>Acanthoscelides</taxon>
    </lineage>
</organism>
<evidence type="ECO:0000256" key="2">
    <source>
        <dbReference type="ARBA" id="ARBA00022771"/>
    </source>
</evidence>
<dbReference type="InterPro" id="IPR007588">
    <property type="entry name" value="Znf_FLYWCH"/>
</dbReference>
<dbReference type="GO" id="GO:0008270">
    <property type="term" value="F:zinc ion binding"/>
    <property type="evidence" value="ECO:0007669"/>
    <property type="project" value="UniProtKB-KW"/>
</dbReference>
<accession>A0A9P0Q8J7</accession>